<dbReference type="GO" id="GO:0006508">
    <property type="term" value="P:proteolysis"/>
    <property type="evidence" value="ECO:0007669"/>
    <property type="project" value="UniProtKB-KW"/>
</dbReference>
<dbReference type="SUPFAM" id="SSF54001">
    <property type="entry name" value="Cysteine proteinases"/>
    <property type="match status" value="1"/>
</dbReference>
<evidence type="ECO:0000256" key="2">
    <source>
        <dbReference type="ARBA" id="ARBA00022670"/>
    </source>
</evidence>
<feature type="active site" evidence="5">
    <location>
        <position position="40"/>
    </location>
</feature>
<comment type="caution">
    <text evidence="6">Lacks conserved residue(s) required for the propagation of feature annotation.</text>
</comment>
<comment type="similarity">
    <text evidence="1">Belongs to the peptidase C2 family.</text>
</comment>
<evidence type="ECO:0000256" key="3">
    <source>
        <dbReference type="ARBA" id="ARBA00022801"/>
    </source>
</evidence>
<dbReference type="PROSITE" id="PS51257">
    <property type="entry name" value="PROKAR_LIPOPROTEIN"/>
    <property type="match status" value="1"/>
</dbReference>
<dbReference type="PANTHER" id="PTHR10183:SF379">
    <property type="entry name" value="CALPAIN-5"/>
    <property type="match status" value="1"/>
</dbReference>
<keyword evidence="3" id="KW-0378">Hydrolase</keyword>
<accession>A0A1Q9DWW0</accession>
<dbReference type="OMA" id="QDFCQHF"/>
<dbReference type="AlphaFoldDB" id="A0A1Q9DWW0"/>
<dbReference type="GO" id="GO:0004198">
    <property type="term" value="F:calcium-dependent cysteine-type endopeptidase activity"/>
    <property type="evidence" value="ECO:0007669"/>
    <property type="project" value="InterPro"/>
</dbReference>
<evidence type="ECO:0000256" key="5">
    <source>
        <dbReference type="PIRSR" id="PIRSR622684-1"/>
    </source>
</evidence>
<dbReference type="Gene3D" id="3.90.70.10">
    <property type="entry name" value="Cysteine proteinases"/>
    <property type="match status" value="1"/>
</dbReference>
<dbReference type="InterPro" id="IPR022684">
    <property type="entry name" value="Calpain_cysteine_protease"/>
</dbReference>
<evidence type="ECO:0000313" key="8">
    <source>
        <dbReference type="Proteomes" id="UP000186817"/>
    </source>
</evidence>
<keyword evidence="2" id="KW-0645">Protease</keyword>
<keyword evidence="8" id="KW-1185">Reference proteome</keyword>
<dbReference type="PROSITE" id="PS50203">
    <property type="entry name" value="CALPAIN_CAT"/>
    <property type="match status" value="1"/>
</dbReference>
<dbReference type="InterPro" id="IPR038765">
    <property type="entry name" value="Papain-like_cys_pep_sf"/>
</dbReference>
<dbReference type="EMBL" id="LSRX01000353">
    <property type="protein sequence ID" value="OLP99665.1"/>
    <property type="molecule type" value="Genomic_DNA"/>
</dbReference>
<dbReference type="Proteomes" id="UP000186817">
    <property type="component" value="Unassembled WGS sequence"/>
</dbReference>
<dbReference type="Pfam" id="PF00648">
    <property type="entry name" value="Peptidase_C2"/>
    <property type="match status" value="1"/>
</dbReference>
<organism evidence="7 8">
    <name type="scientific">Symbiodinium microadriaticum</name>
    <name type="common">Dinoflagellate</name>
    <name type="synonym">Zooxanthella microadriatica</name>
    <dbReference type="NCBI Taxonomy" id="2951"/>
    <lineage>
        <taxon>Eukaryota</taxon>
        <taxon>Sar</taxon>
        <taxon>Alveolata</taxon>
        <taxon>Dinophyceae</taxon>
        <taxon>Suessiales</taxon>
        <taxon>Symbiodiniaceae</taxon>
        <taxon>Symbiodinium</taxon>
    </lineage>
</organism>
<reference evidence="7 8" key="1">
    <citation type="submission" date="2016-02" db="EMBL/GenBank/DDBJ databases">
        <title>Genome analysis of coral dinoflagellate symbionts highlights evolutionary adaptations to a symbiotic lifestyle.</title>
        <authorList>
            <person name="Aranda M."/>
            <person name="Li Y."/>
            <person name="Liew Y.J."/>
            <person name="Baumgarten S."/>
            <person name="Simakov O."/>
            <person name="Wilson M."/>
            <person name="Piel J."/>
            <person name="Ashoor H."/>
            <person name="Bougouffa S."/>
            <person name="Bajic V.B."/>
            <person name="Ryu T."/>
            <person name="Ravasi T."/>
            <person name="Bayer T."/>
            <person name="Micklem G."/>
            <person name="Kim H."/>
            <person name="Bhak J."/>
            <person name="Lajeunesse T.C."/>
            <person name="Voolstra C.R."/>
        </authorList>
    </citation>
    <scope>NUCLEOTIDE SEQUENCE [LARGE SCALE GENOMIC DNA]</scope>
    <source>
        <strain evidence="7 8">CCMP2467</strain>
    </source>
</reference>
<protein>
    <submittedName>
        <fullName evidence="7">Calpain-5</fullName>
    </submittedName>
</protein>
<sequence length="331" mass="36141">MYIRFEQTNMVLTSGLLSGCAYPIIALEVVNGHALVALENPWFQGRWNGHWGPDSPGRRAQLQLPGCQPFWMSIQDFCQHFTDIAQARLVPGSWQAAMVAMSEERPSYPLVSVSSPTQAIFLLSQADPPRGSQRSAVPLGLRVYRCRIVAPPQHATGVKQNVSNPFKPLELVAEMPISQSGRSVMVEVPKLEPNCLYVASIIYSPNAPPDLAILRVLTASSMRFRELSVPESAYFLQAEEQVGGRPLYAIDTDSFSSQGSLEAAQLPTPARNDPMRDSASRGVDGAASESWQTSAASAASDTWQEVDLGFGEFKLPPFLQEILNQCSGVDC</sequence>
<keyword evidence="4" id="KW-0788">Thiol protease</keyword>
<evidence type="ECO:0000256" key="6">
    <source>
        <dbReference type="PROSITE-ProRule" id="PRU00239"/>
    </source>
</evidence>
<comment type="caution">
    <text evidence="7">The sequence shown here is derived from an EMBL/GenBank/DDBJ whole genome shotgun (WGS) entry which is preliminary data.</text>
</comment>
<dbReference type="InterPro" id="IPR001300">
    <property type="entry name" value="Peptidase_C2_calpain_cat"/>
</dbReference>
<evidence type="ECO:0000256" key="1">
    <source>
        <dbReference type="ARBA" id="ARBA00007623"/>
    </source>
</evidence>
<dbReference type="OrthoDB" id="407700at2759"/>
<name>A0A1Q9DWW0_SYMMI</name>
<dbReference type="PANTHER" id="PTHR10183">
    <property type="entry name" value="CALPAIN"/>
    <property type="match status" value="1"/>
</dbReference>
<evidence type="ECO:0000313" key="7">
    <source>
        <dbReference type="EMBL" id="OLP99665.1"/>
    </source>
</evidence>
<proteinExistence type="inferred from homology"/>
<gene>
    <name evidence="7" type="primary">CAPN5</name>
    <name evidence="7" type="ORF">AK812_SmicGene17722</name>
</gene>
<evidence type="ECO:0000256" key="4">
    <source>
        <dbReference type="ARBA" id="ARBA00022807"/>
    </source>
</evidence>